<evidence type="ECO:0008006" key="2">
    <source>
        <dbReference type="Google" id="ProtNLM"/>
    </source>
</evidence>
<evidence type="ECO:0000313" key="1">
    <source>
        <dbReference type="EMBL" id="VHO03381.1"/>
    </source>
</evidence>
<dbReference type="AlphaFoldDB" id="A0A486XNS3"/>
<dbReference type="EMBL" id="CAAJGR010000082">
    <property type="protein sequence ID" value="VHO03381.1"/>
    <property type="molecule type" value="Genomic_DNA"/>
</dbReference>
<reference evidence="1" key="1">
    <citation type="submission" date="2019-04" db="EMBL/GenBank/DDBJ databases">
        <authorList>
            <person name="Brambilla D."/>
        </authorList>
    </citation>
    <scope>NUCLEOTIDE SEQUENCE</scope>
    <source>
        <strain evidence="1">BAL1</strain>
    </source>
</reference>
<accession>A0A486XNS3</accession>
<proteinExistence type="predicted"/>
<organism evidence="1">
    <name type="scientific">Rheinheimera sp. BAL341</name>
    <dbReference type="NCBI Taxonomy" id="1708203"/>
    <lineage>
        <taxon>Bacteria</taxon>
        <taxon>Pseudomonadati</taxon>
        <taxon>Pseudomonadota</taxon>
        <taxon>Gammaproteobacteria</taxon>
        <taxon>Chromatiales</taxon>
        <taxon>Chromatiaceae</taxon>
        <taxon>Rheinheimera</taxon>
    </lineage>
</organism>
<gene>
    <name evidence="1" type="ORF">BAL341_1383</name>
</gene>
<protein>
    <recommendedName>
        <fullName evidence="2">DUF1643 domain-containing protein</fullName>
    </recommendedName>
</protein>
<sequence>MIVDINQLVFTPAAILKTMFEVQAQFYQTMFKNELRLCRSYARLKRIGSCDQDKDDALLVMINPGSCRAMNTEVAVVQTSNCQDFQSNLKSLELADSYPDPAQYQLMRLMEIRNWKSVGIINLFDLVDANSKDFFNQIQDSEPSILSLTHPWRSDELNLRISNSNLVILGWGLNSAIAREAKLILNLLPNYYGVQIGENGFRYPSPYLKSKKLEWIFEICKNLEASARL</sequence>
<name>A0A486XNS3_9GAMM</name>